<feature type="compositionally biased region" description="Basic and acidic residues" evidence="2">
    <location>
        <begin position="1"/>
        <end position="13"/>
    </location>
</feature>
<keyword evidence="1" id="KW-0175">Coiled coil</keyword>
<dbReference type="Proteomes" id="UP000015103">
    <property type="component" value="Unassembled WGS sequence"/>
</dbReference>
<feature type="compositionally biased region" description="Polar residues" evidence="2">
    <location>
        <begin position="15"/>
        <end position="25"/>
    </location>
</feature>
<dbReference type="InterPro" id="IPR057251">
    <property type="entry name" value="FP_C"/>
</dbReference>
<dbReference type="EMBL" id="ACPB03023103">
    <property type="status" value="NOT_ANNOTATED_CDS"/>
    <property type="molecule type" value="Genomic_DNA"/>
</dbReference>
<keyword evidence="5" id="KW-1185">Reference proteome</keyword>
<dbReference type="VEuPathDB" id="VectorBase:RPRC006745"/>
<dbReference type="HOGENOM" id="CLU_872424_0_0_1"/>
<feature type="domain" description="FP protein C-terminal" evidence="3">
    <location>
        <begin position="222"/>
        <end position="263"/>
    </location>
</feature>
<organism evidence="4 5">
    <name type="scientific">Rhodnius prolixus</name>
    <name type="common">Triatomid bug</name>
    <dbReference type="NCBI Taxonomy" id="13249"/>
    <lineage>
        <taxon>Eukaryota</taxon>
        <taxon>Metazoa</taxon>
        <taxon>Ecdysozoa</taxon>
        <taxon>Arthropoda</taxon>
        <taxon>Hexapoda</taxon>
        <taxon>Insecta</taxon>
        <taxon>Pterygota</taxon>
        <taxon>Neoptera</taxon>
        <taxon>Paraneoptera</taxon>
        <taxon>Hemiptera</taxon>
        <taxon>Heteroptera</taxon>
        <taxon>Panheteroptera</taxon>
        <taxon>Cimicomorpha</taxon>
        <taxon>Reduviidae</taxon>
        <taxon>Triatominae</taxon>
        <taxon>Rhodnius</taxon>
    </lineage>
</organism>
<feature type="region of interest" description="Disordered" evidence="2">
    <location>
        <begin position="1"/>
        <end position="26"/>
    </location>
</feature>
<feature type="region of interest" description="Disordered" evidence="2">
    <location>
        <begin position="275"/>
        <end position="319"/>
    </location>
</feature>
<dbReference type="Pfam" id="PF25298">
    <property type="entry name" value="Baculo_FP_2nd"/>
    <property type="match status" value="1"/>
</dbReference>
<evidence type="ECO:0000256" key="1">
    <source>
        <dbReference type="SAM" id="Coils"/>
    </source>
</evidence>
<sequence>MNKNNLTKDDIEGKGSQTNSLTVAGNSEGDGSDALSVILNKLSFVTQELVSLKNEQANLTKSVFDFQKSLHEIDKKVKLQAKSITKLQSENTSLRCEVKNLNNQLNIHSQNIHTNTVRINNIPKKSDEDLFQVLFKIGQVCDYELTKDKIDFCFRTRTVRNSDTPPILLKFASKIEKDTFMYKKRTSQEKLTTDIIDSSRPKGKIFINDYMSPYYYSLYQKVNQLRVQGILKFTWFRNNKLYVKKNENSLPISIRCEEDIGKLQLSTHIRPTEDLLEDENDSDSSVLSSKSSRSVKRKKTPLTLDTFLRPKTPPSCDKA</sequence>
<protein>
    <recommendedName>
        <fullName evidence="3">FP protein C-terminal domain-containing protein</fullName>
    </recommendedName>
</protein>
<evidence type="ECO:0000313" key="5">
    <source>
        <dbReference type="Proteomes" id="UP000015103"/>
    </source>
</evidence>
<reference evidence="4" key="1">
    <citation type="submission" date="2015-05" db="UniProtKB">
        <authorList>
            <consortium name="EnsemblMetazoa"/>
        </authorList>
    </citation>
    <scope>IDENTIFICATION</scope>
</reference>
<dbReference type="EnsemblMetazoa" id="RPRC006745-RA">
    <property type="protein sequence ID" value="RPRC006745-PA"/>
    <property type="gene ID" value="RPRC006745"/>
</dbReference>
<accession>T1HRS5</accession>
<dbReference type="eggNOG" id="ENOG502RU89">
    <property type="taxonomic scope" value="Eukaryota"/>
</dbReference>
<feature type="coiled-coil region" evidence="1">
    <location>
        <begin position="84"/>
        <end position="111"/>
    </location>
</feature>
<evidence type="ECO:0000259" key="3">
    <source>
        <dbReference type="Pfam" id="PF25298"/>
    </source>
</evidence>
<evidence type="ECO:0000313" key="4">
    <source>
        <dbReference type="EnsemblMetazoa" id="RPRC006745-PA"/>
    </source>
</evidence>
<dbReference type="OMA" id="REESTCH"/>
<proteinExistence type="predicted"/>
<evidence type="ECO:0000256" key="2">
    <source>
        <dbReference type="SAM" id="MobiDB-lite"/>
    </source>
</evidence>
<dbReference type="InParanoid" id="T1HRS5"/>
<name>T1HRS5_RHOPR</name>
<feature type="compositionally biased region" description="Low complexity" evidence="2">
    <location>
        <begin position="283"/>
        <end position="292"/>
    </location>
</feature>
<dbReference type="Gene3D" id="6.10.250.3110">
    <property type="match status" value="1"/>
</dbReference>
<dbReference type="AlphaFoldDB" id="T1HRS5"/>